<dbReference type="PANTHER" id="PTHR11005">
    <property type="entry name" value="LYSOSOMAL ACID LIPASE-RELATED"/>
    <property type="match status" value="1"/>
</dbReference>
<dbReference type="InterPro" id="IPR029058">
    <property type="entry name" value="AB_hydrolase_fold"/>
</dbReference>
<protein>
    <submittedName>
        <fullName evidence="2">Uncharacterized protein</fullName>
    </submittedName>
</protein>
<proteinExistence type="predicted"/>
<comment type="caution">
    <text evidence="2">The sequence shown here is derived from an EMBL/GenBank/DDBJ whole genome shotgun (WGS) entry which is preliminary data.</text>
</comment>
<evidence type="ECO:0000313" key="2">
    <source>
        <dbReference type="EMBL" id="CAK7943537.1"/>
    </source>
</evidence>
<dbReference type="Proteomes" id="UP001162060">
    <property type="component" value="Unassembled WGS sequence"/>
</dbReference>
<evidence type="ECO:0000313" key="3">
    <source>
        <dbReference type="Proteomes" id="UP001162060"/>
    </source>
</evidence>
<name>A0AAV1VBD5_9STRA</name>
<dbReference type="EMBL" id="CAKLBY020000038">
    <property type="protein sequence ID" value="CAK7911833.1"/>
    <property type="molecule type" value="Genomic_DNA"/>
</dbReference>
<gene>
    <name evidence="2" type="ORF">PM001_LOCUS28687</name>
    <name evidence="1" type="ORF">PM001_LOCUS4443</name>
</gene>
<evidence type="ECO:0000313" key="1">
    <source>
        <dbReference type="EMBL" id="CAK7911833.1"/>
    </source>
</evidence>
<dbReference type="EMBL" id="CAKLBY020000303">
    <property type="protein sequence ID" value="CAK7943537.1"/>
    <property type="molecule type" value="Genomic_DNA"/>
</dbReference>
<dbReference type="AlphaFoldDB" id="A0AAV1VBD5"/>
<reference evidence="2" key="1">
    <citation type="submission" date="2024-01" db="EMBL/GenBank/DDBJ databases">
        <authorList>
            <person name="Webb A."/>
        </authorList>
    </citation>
    <scope>NUCLEOTIDE SEQUENCE</scope>
    <source>
        <strain evidence="2">Pm1</strain>
    </source>
</reference>
<sequence length="94" mass="10582">MCTNKVKYGSFDPPDFPISSMEYPRTGLFTGGNDIFATRADIDQLLSALLSSTIVYEKEISSFSHLDFVWAVQANEKLYQPLLKQLEQYVGTGH</sequence>
<organism evidence="2 3">
    <name type="scientific">Peronospora matthiolae</name>
    <dbReference type="NCBI Taxonomy" id="2874970"/>
    <lineage>
        <taxon>Eukaryota</taxon>
        <taxon>Sar</taxon>
        <taxon>Stramenopiles</taxon>
        <taxon>Oomycota</taxon>
        <taxon>Peronosporomycetes</taxon>
        <taxon>Peronosporales</taxon>
        <taxon>Peronosporaceae</taxon>
        <taxon>Peronospora</taxon>
    </lineage>
</organism>
<dbReference type="Gene3D" id="3.40.50.1820">
    <property type="entry name" value="alpha/beta hydrolase"/>
    <property type="match status" value="1"/>
</dbReference>
<accession>A0AAV1VBD5</accession>